<evidence type="ECO:0000256" key="1">
    <source>
        <dbReference type="ARBA" id="ARBA00023125"/>
    </source>
</evidence>
<accession>A0A1L3ZEB9</accession>
<dbReference type="SUPFAM" id="SSF53041">
    <property type="entry name" value="Resolvase-like"/>
    <property type="match status" value="1"/>
</dbReference>
<dbReference type="PANTHER" id="PTHR30461:SF2">
    <property type="entry name" value="SERINE RECOMBINASE PINE-RELATED"/>
    <property type="match status" value="1"/>
</dbReference>
<name>A0A1L3ZEB9_RHILE</name>
<dbReference type="RefSeq" id="WP_081374210.1">
    <property type="nucleotide sequence ID" value="NZ_CP018228.1"/>
</dbReference>
<dbReference type="Gene3D" id="3.40.50.1390">
    <property type="entry name" value="Resolvase, N-terminal catalytic domain"/>
    <property type="match status" value="1"/>
</dbReference>
<dbReference type="Pfam" id="PF00239">
    <property type="entry name" value="Resolvase"/>
    <property type="match status" value="1"/>
</dbReference>
<dbReference type="AlphaFoldDB" id="A0A1L3ZEB9"/>
<feature type="domain" description="Resolvase/invertase-type recombinase catalytic" evidence="3">
    <location>
        <begin position="9"/>
        <end position="161"/>
    </location>
</feature>
<dbReference type="GO" id="GO:0000150">
    <property type="term" value="F:DNA strand exchange activity"/>
    <property type="evidence" value="ECO:0007669"/>
    <property type="project" value="InterPro"/>
</dbReference>
<evidence type="ECO:0000256" key="2">
    <source>
        <dbReference type="ARBA" id="ARBA00023172"/>
    </source>
</evidence>
<organism evidence="4 5">
    <name type="scientific">Rhizobium leguminosarum</name>
    <dbReference type="NCBI Taxonomy" id="384"/>
    <lineage>
        <taxon>Bacteria</taxon>
        <taxon>Pseudomonadati</taxon>
        <taxon>Pseudomonadota</taxon>
        <taxon>Alphaproteobacteria</taxon>
        <taxon>Hyphomicrobiales</taxon>
        <taxon>Rhizobiaceae</taxon>
        <taxon>Rhizobium/Agrobacterium group</taxon>
        <taxon>Rhizobium</taxon>
    </lineage>
</organism>
<dbReference type="InterPro" id="IPR006119">
    <property type="entry name" value="Resolv_N"/>
</dbReference>
<reference evidence="4 5" key="1">
    <citation type="submission" date="2016-11" db="EMBL/GenBank/DDBJ databases">
        <title>Rhizobium leguminosarum bv. viciae strain Vaf12 isolated from Vavilovia formosa root nodules from Russia, Dagestan.</title>
        <authorList>
            <person name="Kimeklis A."/>
        </authorList>
    </citation>
    <scope>NUCLEOTIDE SEQUENCE [LARGE SCALE GENOMIC DNA]</scope>
    <source>
        <strain evidence="4 5">Vaf-108</strain>
    </source>
</reference>
<protein>
    <submittedName>
        <fullName evidence="4">Serine recombinase</fullName>
    </submittedName>
</protein>
<dbReference type="SMART" id="SM00857">
    <property type="entry name" value="Resolvase"/>
    <property type="match status" value="1"/>
</dbReference>
<keyword evidence="1" id="KW-0238">DNA-binding</keyword>
<dbReference type="GO" id="GO:0003677">
    <property type="term" value="F:DNA binding"/>
    <property type="evidence" value="ECO:0007669"/>
    <property type="project" value="UniProtKB-KW"/>
</dbReference>
<dbReference type="EMBL" id="CP018228">
    <property type="protein sequence ID" value="API53994.1"/>
    <property type="molecule type" value="Genomic_DNA"/>
</dbReference>
<dbReference type="InterPro" id="IPR036162">
    <property type="entry name" value="Resolvase-like_N_sf"/>
</dbReference>
<dbReference type="PANTHER" id="PTHR30461">
    <property type="entry name" value="DNA-INVERTASE FROM LAMBDOID PROPHAGE"/>
    <property type="match status" value="1"/>
</dbReference>
<dbReference type="CDD" id="cd00338">
    <property type="entry name" value="Ser_Recombinase"/>
    <property type="match status" value="1"/>
</dbReference>
<proteinExistence type="predicted"/>
<evidence type="ECO:0000313" key="4">
    <source>
        <dbReference type="EMBL" id="API53994.1"/>
    </source>
</evidence>
<keyword evidence="2" id="KW-0233">DNA recombination</keyword>
<evidence type="ECO:0000313" key="5">
    <source>
        <dbReference type="Proteomes" id="UP000183050"/>
    </source>
</evidence>
<dbReference type="PROSITE" id="PS51736">
    <property type="entry name" value="RECOMBINASES_3"/>
    <property type="match status" value="1"/>
</dbReference>
<sequence length="227" mass="24682">MTKTAGKTKAVAYLRTSSAANVGADRDSDKRQRAACNAFARRAGYEIVDEFYDAAVSGADPIETRPGFSALLDRIESNGVRVVVVEDASRFARALVTQELGILALIERGVTVLTSSGDDLCHTEDEFKIAMRQIAGTFAQLEKTRLVRKLRAARERKRATGQKVEGRKSHAELNPGLVALARRLHRKDRQGNRRSLRNIAAELAAQGHVSAAGTALSPSIVRSLTSR</sequence>
<dbReference type="InterPro" id="IPR050639">
    <property type="entry name" value="SSR_resolvase"/>
</dbReference>
<evidence type="ECO:0000259" key="3">
    <source>
        <dbReference type="PROSITE" id="PS51736"/>
    </source>
</evidence>
<dbReference type="Proteomes" id="UP000183050">
    <property type="component" value="Chromosome"/>
</dbReference>
<gene>
    <name evidence="4" type="ORF">BMW22_22390</name>
</gene>